<feature type="region of interest" description="Disordered" evidence="1">
    <location>
        <begin position="379"/>
        <end position="401"/>
    </location>
</feature>
<reference evidence="2 3" key="1">
    <citation type="submission" date="2020-06" db="EMBL/GenBank/DDBJ databases">
        <title>Actinomadura xiongansis sp. nov., isolated from soil of Baiyangdian.</title>
        <authorList>
            <person name="Zhang X."/>
        </authorList>
    </citation>
    <scope>NUCLEOTIDE SEQUENCE [LARGE SCALE GENOMIC DNA]</scope>
    <source>
        <strain evidence="2 3">HBUM206468</strain>
    </source>
</reference>
<dbReference type="Gene3D" id="3.90.79.10">
    <property type="entry name" value="Nucleoside Triphosphate Pyrophosphohydrolase"/>
    <property type="match status" value="1"/>
</dbReference>
<dbReference type="SUPFAM" id="SSF55811">
    <property type="entry name" value="Nudix"/>
    <property type="match status" value="1"/>
</dbReference>
<dbReference type="EMBL" id="JABVEC010000024">
    <property type="protein sequence ID" value="MBC6469129.1"/>
    <property type="molecule type" value="Genomic_DNA"/>
</dbReference>
<dbReference type="InterPro" id="IPR039470">
    <property type="entry name" value="Nuc_deoxyri_tr2"/>
</dbReference>
<keyword evidence="2" id="KW-0378">Hydrolase</keyword>
<proteinExistence type="predicted"/>
<evidence type="ECO:0000313" key="2">
    <source>
        <dbReference type="EMBL" id="MBC6469129.1"/>
    </source>
</evidence>
<keyword evidence="3" id="KW-1185">Reference proteome</keyword>
<dbReference type="GO" id="GO:0016787">
    <property type="term" value="F:hydrolase activity"/>
    <property type="evidence" value="ECO:0007669"/>
    <property type="project" value="UniProtKB-KW"/>
</dbReference>
<evidence type="ECO:0000313" key="3">
    <source>
        <dbReference type="Proteomes" id="UP000805614"/>
    </source>
</evidence>
<dbReference type="Proteomes" id="UP000805614">
    <property type="component" value="Unassembled WGS sequence"/>
</dbReference>
<accession>A0ABR7LWA7</accession>
<protein>
    <submittedName>
        <fullName evidence="2">NUDIX hydrolase</fullName>
    </submittedName>
</protein>
<gene>
    <name evidence="2" type="ORF">HKK74_27070</name>
</gene>
<sequence length="401" mass="43956">MNRDVVVVYAGEPPPADWHAAVFLAGPTPRRPETASWRPEMIERIRDQWRGDGRLVVFDPERRDGIYEDYTAQVEWEERSLHLADQVIFYVPREPATMPALTTNVEWGMWHDSGRVVFGAPPEAPGNRYLLHYAHKYGVPTATTPADTVAAALSEIGAGAHRSGGEREVPLLIWRTESFQCWYEAQCAAGNTLRAARVVWTFRGRAQALAYWAVHVHVHVAAEDRVKRNEVVISRPDTSVVALYRRGATPDDTMVVLVREFRSAAATPDGFVHELPGGSGPGDPLAQAVSELDEETGLVIEPSRLRAHGARQMAATVSAHRAHLFSAEITAGEFDRLRGTGPHGVVADGERTHVEIHTYGEIRAGGLVDWATLGLLAEALDGPRPRPGPPPVRSGAGERPS</sequence>
<name>A0ABR7LWA7_9ACTN</name>
<comment type="caution">
    <text evidence="2">The sequence shown here is derived from an EMBL/GenBank/DDBJ whole genome shotgun (WGS) entry which is preliminary data.</text>
</comment>
<organism evidence="2 3">
    <name type="scientific">Actinomadura alba</name>
    <dbReference type="NCBI Taxonomy" id="406431"/>
    <lineage>
        <taxon>Bacteria</taxon>
        <taxon>Bacillati</taxon>
        <taxon>Actinomycetota</taxon>
        <taxon>Actinomycetes</taxon>
        <taxon>Streptosporangiales</taxon>
        <taxon>Thermomonosporaceae</taxon>
        <taxon>Actinomadura</taxon>
    </lineage>
</organism>
<dbReference type="Gene3D" id="3.40.50.450">
    <property type="match status" value="1"/>
</dbReference>
<dbReference type="Pfam" id="PF15891">
    <property type="entry name" value="Nuc_deoxyri_tr2"/>
    <property type="match status" value="1"/>
</dbReference>
<evidence type="ECO:0000256" key="1">
    <source>
        <dbReference type="SAM" id="MobiDB-lite"/>
    </source>
</evidence>
<dbReference type="InterPro" id="IPR015797">
    <property type="entry name" value="NUDIX_hydrolase-like_dom_sf"/>
</dbReference>